<comment type="similarity">
    <text evidence="2">Belongs to the ABC transporter superfamily.</text>
</comment>
<dbReference type="GO" id="GO:0005886">
    <property type="term" value="C:plasma membrane"/>
    <property type="evidence" value="ECO:0007669"/>
    <property type="project" value="UniProtKB-SubCell"/>
</dbReference>
<keyword evidence="3" id="KW-0813">Transport</keyword>
<dbReference type="InterPro" id="IPR027417">
    <property type="entry name" value="P-loop_NTPase"/>
</dbReference>
<dbReference type="OrthoDB" id="9802264at2"/>
<evidence type="ECO:0000256" key="1">
    <source>
        <dbReference type="ARBA" id="ARBA00004202"/>
    </source>
</evidence>
<gene>
    <name evidence="9" type="ORF">LQ50_25310</name>
</gene>
<dbReference type="PROSITE" id="PS00211">
    <property type="entry name" value="ABC_TRANSPORTER_1"/>
    <property type="match status" value="1"/>
</dbReference>
<name>A0A0B0IAC7_9BACI</name>
<dbReference type="Gene3D" id="3.40.50.300">
    <property type="entry name" value="P-loop containing nucleotide triphosphate hydrolases"/>
    <property type="match status" value="1"/>
</dbReference>
<protein>
    <submittedName>
        <fullName evidence="9">Peptide ABC transporter ATP-binding protein</fullName>
    </submittedName>
</protein>
<dbReference type="eggNOG" id="COG0444">
    <property type="taxonomic scope" value="Bacteria"/>
</dbReference>
<keyword evidence="10" id="KW-1185">Reference proteome</keyword>
<feature type="domain" description="ABC transporter" evidence="8">
    <location>
        <begin position="13"/>
        <end position="263"/>
    </location>
</feature>
<accession>A0A0B0IAC7</accession>
<dbReference type="NCBIfam" id="TIGR01727">
    <property type="entry name" value="oligo_HPY"/>
    <property type="match status" value="1"/>
</dbReference>
<dbReference type="Pfam" id="PF00005">
    <property type="entry name" value="ABC_tran"/>
    <property type="match status" value="1"/>
</dbReference>
<dbReference type="FunFam" id="3.40.50.300:FF:000016">
    <property type="entry name" value="Oligopeptide ABC transporter ATP-binding component"/>
    <property type="match status" value="1"/>
</dbReference>
<keyword evidence="6 9" id="KW-0067">ATP-binding</keyword>
<dbReference type="SMART" id="SM00382">
    <property type="entry name" value="AAA"/>
    <property type="match status" value="1"/>
</dbReference>
<dbReference type="RefSeq" id="WP_034634144.1">
    <property type="nucleotide sequence ID" value="NZ_JRJU01000071.1"/>
</dbReference>
<dbReference type="AlphaFoldDB" id="A0A0B0IAC7"/>
<dbReference type="GO" id="GO:0005524">
    <property type="term" value="F:ATP binding"/>
    <property type="evidence" value="ECO:0007669"/>
    <property type="project" value="UniProtKB-KW"/>
</dbReference>
<evidence type="ECO:0000256" key="4">
    <source>
        <dbReference type="ARBA" id="ARBA00022475"/>
    </source>
</evidence>
<evidence type="ECO:0000256" key="6">
    <source>
        <dbReference type="ARBA" id="ARBA00022840"/>
    </source>
</evidence>
<dbReference type="EMBL" id="JRJU01000071">
    <property type="protein sequence ID" value="KHF37787.1"/>
    <property type="molecule type" value="Genomic_DNA"/>
</dbReference>
<dbReference type="InterPro" id="IPR017871">
    <property type="entry name" value="ABC_transporter-like_CS"/>
</dbReference>
<comment type="subcellular location">
    <subcellularLocation>
        <location evidence="1">Cell membrane</location>
        <topology evidence="1">Peripheral membrane protein</topology>
    </subcellularLocation>
</comment>
<dbReference type="InterPro" id="IPR003439">
    <property type="entry name" value="ABC_transporter-like_ATP-bd"/>
</dbReference>
<sequence length="349" mass="38934">MTTKIDNKTESILEVRDLRTSFFTENFEVKAVDGVNFSVPKGKTLGVVGESGSGKSITSLSILRLIQNPGKVVGGQVLFKGTDLLEKTEGQMRKIRGNEISMIFQEPMTSLNPVYTVGQQIGESFQIHEKLNKKQSIERSIEMLKLVGIPSPEKRVHQYPHELSGGMRQRVMIAMALACNPELLIADEPTTALDVTIQAQILELMKDLQNRLGMSIIMITHDLGVVAETCDYVAVMYCGKVVEYASVGELFRNPRHPYTVGLLNSLPRHDVDLVDEELSVIKGAVPSPADMPIGCRFSPRCPYASDICVNRLPELEEDENGNQIRCWIYSDEWDGDPEVNVYEKRTTES</sequence>
<dbReference type="PANTHER" id="PTHR43297:SF2">
    <property type="entry name" value="DIPEPTIDE TRANSPORT ATP-BINDING PROTEIN DPPD"/>
    <property type="match status" value="1"/>
</dbReference>
<evidence type="ECO:0000256" key="7">
    <source>
        <dbReference type="ARBA" id="ARBA00023136"/>
    </source>
</evidence>
<dbReference type="InterPro" id="IPR050388">
    <property type="entry name" value="ABC_Ni/Peptide_Import"/>
</dbReference>
<dbReference type="GO" id="GO:0015833">
    <property type="term" value="P:peptide transport"/>
    <property type="evidence" value="ECO:0007669"/>
    <property type="project" value="InterPro"/>
</dbReference>
<dbReference type="InterPro" id="IPR003593">
    <property type="entry name" value="AAA+_ATPase"/>
</dbReference>
<dbReference type="CDD" id="cd03257">
    <property type="entry name" value="ABC_NikE_OppD_transporters"/>
    <property type="match status" value="1"/>
</dbReference>
<dbReference type="Proteomes" id="UP000030832">
    <property type="component" value="Unassembled WGS sequence"/>
</dbReference>
<proteinExistence type="inferred from homology"/>
<keyword evidence="4" id="KW-1003">Cell membrane</keyword>
<dbReference type="PROSITE" id="PS50893">
    <property type="entry name" value="ABC_TRANSPORTER_2"/>
    <property type="match status" value="1"/>
</dbReference>
<evidence type="ECO:0000313" key="10">
    <source>
        <dbReference type="Proteomes" id="UP000030832"/>
    </source>
</evidence>
<evidence type="ECO:0000256" key="3">
    <source>
        <dbReference type="ARBA" id="ARBA00022448"/>
    </source>
</evidence>
<keyword evidence="7" id="KW-0472">Membrane</keyword>
<dbReference type="PANTHER" id="PTHR43297">
    <property type="entry name" value="OLIGOPEPTIDE TRANSPORT ATP-BINDING PROTEIN APPD"/>
    <property type="match status" value="1"/>
</dbReference>
<organism evidence="9 10">
    <name type="scientific">Halalkalibacter okhensis</name>
    <dbReference type="NCBI Taxonomy" id="333138"/>
    <lineage>
        <taxon>Bacteria</taxon>
        <taxon>Bacillati</taxon>
        <taxon>Bacillota</taxon>
        <taxon>Bacilli</taxon>
        <taxon>Bacillales</taxon>
        <taxon>Bacillaceae</taxon>
        <taxon>Halalkalibacter</taxon>
    </lineage>
</organism>
<reference evidence="9 10" key="1">
    <citation type="submission" date="2014-09" db="EMBL/GenBank/DDBJ databases">
        <title>Genome sequencing and annotation of Bacillus Okhensis strain Kh10-101T.</title>
        <authorList>
            <person name="Prakash J.S."/>
        </authorList>
    </citation>
    <scope>NUCLEOTIDE SEQUENCE [LARGE SCALE GENOMIC DNA]</scope>
    <source>
        <strain evidence="10">Kh10-101T</strain>
    </source>
</reference>
<dbReference type="STRING" id="333138.LQ50_25310"/>
<keyword evidence="5" id="KW-0547">Nucleotide-binding</keyword>
<evidence type="ECO:0000256" key="2">
    <source>
        <dbReference type="ARBA" id="ARBA00005417"/>
    </source>
</evidence>
<dbReference type="Pfam" id="PF08352">
    <property type="entry name" value="oligo_HPY"/>
    <property type="match status" value="1"/>
</dbReference>
<evidence type="ECO:0000259" key="8">
    <source>
        <dbReference type="PROSITE" id="PS50893"/>
    </source>
</evidence>
<comment type="caution">
    <text evidence="9">The sequence shown here is derived from an EMBL/GenBank/DDBJ whole genome shotgun (WGS) entry which is preliminary data.</text>
</comment>
<evidence type="ECO:0000313" key="9">
    <source>
        <dbReference type="EMBL" id="KHF37787.1"/>
    </source>
</evidence>
<dbReference type="GO" id="GO:0016887">
    <property type="term" value="F:ATP hydrolysis activity"/>
    <property type="evidence" value="ECO:0007669"/>
    <property type="project" value="InterPro"/>
</dbReference>
<evidence type="ECO:0000256" key="5">
    <source>
        <dbReference type="ARBA" id="ARBA00022741"/>
    </source>
</evidence>
<dbReference type="InterPro" id="IPR013563">
    <property type="entry name" value="Oligopep_ABC_C"/>
</dbReference>
<dbReference type="SUPFAM" id="SSF52540">
    <property type="entry name" value="P-loop containing nucleoside triphosphate hydrolases"/>
    <property type="match status" value="1"/>
</dbReference>